<dbReference type="OrthoDB" id="3629125at2"/>
<name>A0A5N0UZR1_9PSEU</name>
<feature type="transmembrane region" description="Helical" evidence="1">
    <location>
        <begin position="151"/>
        <end position="168"/>
    </location>
</feature>
<dbReference type="AlphaFoldDB" id="A0A5N0UZR1"/>
<feature type="transmembrane region" description="Helical" evidence="1">
    <location>
        <begin position="21"/>
        <end position="42"/>
    </location>
</feature>
<keyword evidence="1" id="KW-0812">Transmembrane</keyword>
<accession>A0A5N0UZR1</accession>
<comment type="caution">
    <text evidence="2">The sequence shown here is derived from an EMBL/GenBank/DDBJ whole genome shotgun (WGS) entry which is preliminary data.</text>
</comment>
<feature type="transmembrane region" description="Helical" evidence="1">
    <location>
        <begin position="73"/>
        <end position="93"/>
    </location>
</feature>
<sequence length="194" mass="20371">MLCAAERTTRTLLLAPTRARFAAAISISTITVLLSWLGWRSFGMTPTWLAWCWAAALSCGLVLTDIRCQRLPFPLVTALAAGLIAPMLGAALIDGDWSRFRFACVAGATVFTIAVLVQLCAPTHTGGGDTALYGAIALFLGWFGWAGLMRGLLMASILTGVVALLIGVSSRSMNSRFPAGPSLLAGALLSILLT</sequence>
<feature type="transmembrane region" description="Helical" evidence="1">
    <location>
        <begin position="128"/>
        <end position="145"/>
    </location>
</feature>
<protein>
    <submittedName>
        <fullName evidence="2">Methyltransferase</fullName>
    </submittedName>
</protein>
<evidence type="ECO:0000256" key="1">
    <source>
        <dbReference type="SAM" id="Phobius"/>
    </source>
</evidence>
<proteinExistence type="predicted"/>
<reference evidence="2" key="1">
    <citation type="submission" date="2019-09" db="EMBL/GenBank/DDBJ databases">
        <authorList>
            <person name="Teo W.F.A."/>
            <person name="Duangmal K."/>
        </authorList>
    </citation>
    <scope>NUCLEOTIDE SEQUENCE [LARGE SCALE GENOMIC DNA]</scope>
    <source>
        <strain evidence="2">K81G1</strain>
    </source>
</reference>
<keyword evidence="2" id="KW-0489">Methyltransferase</keyword>
<keyword evidence="2" id="KW-0808">Transferase</keyword>
<keyword evidence="3" id="KW-1185">Reference proteome</keyword>
<dbReference type="GO" id="GO:0008168">
    <property type="term" value="F:methyltransferase activity"/>
    <property type="evidence" value="ECO:0007669"/>
    <property type="project" value="UniProtKB-KW"/>
</dbReference>
<evidence type="ECO:0000313" key="2">
    <source>
        <dbReference type="EMBL" id="KAA9159480.1"/>
    </source>
</evidence>
<dbReference type="GO" id="GO:0032259">
    <property type="term" value="P:methylation"/>
    <property type="evidence" value="ECO:0007669"/>
    <property type="project" value="UniProtKB-KW"/>
</dbReference>
<organism evidence="2 3">
    <name type="scientific">Amycolatopsis acidicola</name>
    <dbReference type="NCBI Taxonomy" id="2596893"/>
    <lineage>
        <taxon>Bacteria</taxon>
        <taxon>Bacillati</taxon>
        <taxon>Actinomycetota</taxon>
        <taxon>Actinomycetes</taxon>
        <taxon>Pseudonocardiales</taxon>
        <taxon>Pseudonocardiaceae</taxon>
        <taxon>Amycolatopsis</taxon>
    </lineage>
</organism>
<keyword evidence="1" id="KW-1133">Transmembrane helix</keyword>
<evidence type="ECO:0000313" key="3">
    <source>
        <dbReference type="Proteomes" id="UP000319769"/>
    </source>
</evidence>
<feature type="transmembrane region" description="Helical" evidence="1">
    <location>
        <begin position="99"/>
        <end position="121"/>
    </location>
</feature>
<gene>
    <name evidence="2" type="ORF">FPZ12_020175</name>
</gene>
<keyword evidence="1" id="KW-0472">Membrane</keyword>
<feature type="transmembrane region" description="Helical" evidence="1">
    <location>
        <begin position="48"/>
        <end position="66"/>
    </location>
</feature>
<dbReference type="EMBL" id="VMNW02000029">
    <property type="protein sequence ID" value="KAA9159480.1"/>
    <property type="molecule type" value="Genomic_DNA"/>
</dbReference>
<dbReference type="Gene3D" id="1.20.120.1220">
    <property type="match status" value="1"/>
</dbReference>
<dbReference type="Proteomes" id="UP000319769">
    <property type="component" value="Unassembled WGS sequence"/>
</dbReference>